<evidence type="ECO:0000259" key="5">
    <source>
        <dbReference type="Pfam" id="PF00149"/>
    </source>
</evidence>
<evidence type="ECO:0000256" key="1">
    <source>
        <dbReference type="ARBA" id="ARBA00022801"/>
    </source>
</evidence>
<feature type="chain" id="PRO_5023096472" description="Calcineurin-like phosphoesterase domain-containing protein" evidence="4">
    <location>
        <begin position="23"/>
        <end position="679"/>
    </location>
</feature>
<feature type="transmembrane region" description="Helical" evidence="3">
    <location>
        <begin position="634"/>
        <end position="656"/>
    </location>
</feature>
<keyword evidence="4" id="KW-0732">Signal</keyword>
<dbReference type="OrthoDB" id="282973at2759"/>
<feature type="domain" description="Calcineurin-like phosphoesterase" evidence="5">
    <location>
        <begin position="178"/>
        <end position="454"/>
    </location>
</feature>
<dbReference type="Proteomes" id="UP000398389">
    <property type="component" value="Unassembled WGS sequence"/>
</dbReference>
<reference evidence="6 7" key="1">
    <citation type="submission" date="2019-09" db="EMBL/GenBank/DDBJ databases">
        <authorList>
            <person name="Brejova B."/>
        </authorList>
    </citation>
    <scope>NUCLEOTIDE SEQUENCE [LARGE SCALE GENOMIC DNA]</scope>
</reference>
<dbReference type="InterPro" id="IPR004843">
    <property type="entry name" value="Calcineurin-like_PHP"/>
</dbReference>
<evidence type="ECO:0000256" key="3">
    <source>
        <dbReference type="SAM" id="Phobius"/>
    </source>
</evidence>
<dbReference type="SUPFAM" id="SSF56300">
    <property type="entry name" value="Metallo-dependent phosphatases"/>
    <property type="match status" value="1"/>
</dbReference>
<keyword evidence="1" id="KW-0378">Hydrolase</keyword>
<name>A0A5E8BY34_9ASCO</name>
<dbReference type="PANTHER" id="PTHR10340">
    <property type="entry name" value="SPHINGOMYELIN PHOSPHODIESTERASE"/>
    <property type="match status" value="1"/>
</dbReference>
<dbReference type="PANTHER" id="PTHR10340:SF27">
    <property type="entry name" value="ACL091CP"/>
    <property type="match status" value="1"/>
</dbReference>
<evidence type="ECO:0000256" key="2">
    <source>
        <dbReference type="ARBA" id="ARBA00023180"/>
    </source>
</evidence>
<dbReference type="Pfam" id="PF00149">
    <property type="entry name" value="Metallophos"/>
    <property type="match status" value="1"/>
</dbReference>
<evidence type="ECO:0000313" key="7">
    <source>
        <dbReference type="Proteomes" id="UP000398389"/>
    </source>
</evidence>
<dbReference type="CDD" id="cd00842">
    <property type="entry name" value="MPP_ASMase"/>
    <property type="match status" value="1"/>
</dbReference>
<protein>
    <recommendedName>
        <fullName evidence="5">Calcineurin-like phosphoesterase domain-containing protein</fullName>
    </recommendedName>
</protein>
<dbReference type="Gene3D" id="3.60.21.10">
    <property type="match status" value="1"/>
</dbReference>
<keyword evidence="3" id="KW-1133">Transmembrane helix</keyword>
<evidence type="ECO:0000256" key="4">
    <source>
        <dbReference type="SAM" id="SignalP"/>
    </source>
</evidence>
<dbReference type="GO" id="GO:0008081">
    <property type="term" value="F:phosphoric diester hydrolase activity"/>
    <property type="evidence" value="ECO:0007669"/>
    <property type="project" value="TreeGrafter"/>
</dbReference>
<dbReference type="RefSeq" id="XP_031854295.1">
    <property type="nucleotide sequence ID" value="XM_031998404.1"/>
</dbReference>
<feature type="signal peptide" evidence="4">
    <location>
        <begin position="1"/>
        <end position="22"/>
    </location>
</feature>
<gene>
    <name evidence="6" type="ORF">SAPINGB_P003688</name>
</gene>
<sequence>MIYKLQSTFTVVLLLLLSLVTAQQQADKTPNFSEENEELIRASISQLNKIMKKSSIDSCEKCVSALELGHELAKKADAGVVTEIMTRFCRKHKKSKHAKARCDYKFGLSTVNGSAFGDDITNVLTLIKPRSLDGKYICNHFLKGACPMPETPNFDLSSWWPKKPKNARQPDASGETFNVVHISDFHVDLDYETGTESNCTQSMCCNEWKYNEASHNIVLQPAQAYGSYQCDAPNSLLQSSLENVAEINKDKNFEFAIFTGDMVDHDDTQYLTLENAIATEKLVYSSMKKHMNIPVYVTLGNHDTYPYAQIAQEKSGFVNRFSWNTDLAYEMWTDSNWMTEEEAANVKDHYTAFAVTTKRGLRVISLNANLWFKENYYNYWGTDTDPDPSGLFRFLSDQLLDCEKNGQRAWVMAHVPMGGETSEAHPPATQVFNQIMERFSPHVVAGIFFGHTHRDEFTVMYAKNATEKTEENALNVAFLDESVTPYKFLNPGWRYYEIDAKTFQVINIHHYYTRLNDSFTEVPSANDTEAIKLKWEYEYSSRDAYDPEGLWPKEAPLNATFWHHVVNKIRDSAYYRKLYLEYSYRRSPYVPECTHWNCVKKLYCYITSSTVPQVQTCMMEEQYTPNGDISILGALLWVISFVIIFGVLGLGLYYWFAHHEFPYVKKVPHSNRRDYISLN</sequence>
<keyword evidence="3" id="KW-0812">Transmembrane</keyword>
<keyword evidence="2" id="KW-0325">Glycoprotein</keyword>
<dbReference type="EMBL" id="CABVLU010000003">
    <property type="protein sequence ID" value="VVT53665.1"/>
    <property type="molecule type" value="Genomic_DNA"/>
</dbReference>
<proteinExistence type="predicted"/>
<dbReference type="GeneID" id="43582504"/>
<dbReference type="InterPro" id="IPR029052">
    <property type="entry name" value="Metallo-depent_PP-like"/>
</dbReference>
<keyword evidence="7" id="KW-1185">Reference proteome</keyword>
<accession>A0A5E8BY34</accession>
<evidence type="ECO:0000313" key="6">
    <source>
        <dbReference type="EMBL" id="VVT53665.1"/>
    </source>
</evidence>
<organism evidence="6 7">
    <name type="scientific">Magnusiomyces paraingens</name>
    <dbReference type="NCBI Taxonomy" id="2606893"/>
    <lineage>
        <taxon>Eukaryota</taxon>
        <taxon>Fungi</taxon>
        <taxon>Dikarya</taxon>
        <taxon>Ascomycota</taxon>
        <taxon>Saccharomycotina</taxon>
        <taxon>Dipodascomycetes</taxon>
        <taxon>Dipodascales</taxon>
        <taxon>Dipodascaceae</taxon>
        <taxon>Magnusiomyces</taxon>
    </lineage>
</organism>
<dbReference type="InterPro" id="IPR041805">
    <property type="entry name" value="ASMase/PPN1_MPP"/>
</dbReference>
<dbReference type="AlphaFoldDB" id="A0A5E8BY34"/>
<keyword evidence="3" id="KW-0472">Membrane</keyword>